<proteinExistence type="predicted"/>
<gene>
    <name evidence="2" type="ORF">A3A33_03155</name>
</gene>
<comment type="caution">
    <text evidence="2">The sequence shown here is derived from an EMBL/GenBank/DDBJ whole genome shotgun (WGS) entry which is preliminary data.</text>
</comment>
<dbReference type="EMBL" id="MGKP01000012">
    <property type="protein sequence ID" value="OGN28754.1"/>
    <property type="molecule type" value="Genomic_DNA"/>
</dbReference>
<evidence type="ECO:0000256" key="1">
    <source>
        <dbReference type="SAM" id="Phobius"/>
    </source>
</evidence>
<organism evidence="2 3">
    <name type="scientific">Candidatus Yanofskybacteria bacterium RIFCSPLOWO2_01_FULL_49_25</name>
    <dbReference type="NCBI Taxonomy" id="1802701"/>
    <lineage>
        <taxon>Bacteria</taxon>
        <taxon>Candidatus Yanofskyibacteriota</taxon>
    </lineage>
</organism>
<accession>A0A1F8GTK4</accession>
<dbReference type="AlphaFoldDB" id="A0A1F8GTK4"/>
<name>A0A1F8GTK4_9BACT</name>
<keyword evidence="1" id="KW-0472">Membrane</keyword>
<evidence type="ECO:0000313" key="3">
    <source>
        <dbReference type="Proteomes" id="UP000179047"/>
    </source>
</evidence>
<dbReference type="Proteomes" id="UP000179047">
    <property type="component" value="Unassembled WGS sequence"/>
</dbReference>
<sequence length="211" mass="23844">MSIPSLLAIIALVYTIAFARRVADNIPEGSVNTEPLLGLEKLNVWLVNIVNPIWSGFVLYFTWRKKLPTKAKQASHVSFIVFGIELVIGCILVFLLMAYGGPGMTPDYAVNCTVPESSRNSTVYNRDEAACYIAQRVDVTTDQALYVIDLMEQQLKELGLTEGSTPKEENPFVDPYRYVLERNKSSLTEKEITKIIDAEYYYEQYIGIIQK</sequence>
<keyword evidence="1" id="KW-1133">Transmembrane helix</keyword>
<protein>
    <submittedName>
        <fullName evidence="2">Uncharacterized protein</fullName>
    </submittedName>
</protein>
<feature type="transmembrane region" description="Helical" evidence="1">
    <location>
        <begin position="43"/>
        <end position="63"/>
    </location>
</feature>
<feature type="transmembrane region" description="Helical" evidence="1">
    <location>
        <begin position="75"/>
        <end position="99"/>
    </location>
</feature>
<evidence type="ECO:0000313" key="2">
    <source>
        <dbReference type="EMBL" id="OGN28754.1"/>
    </source>
</evidence>
<dbReference type="STRING" id="1802701.A3A33_03155"/>
<reference evidence="2 3" key="1">
    <citation type="journal article" date="2016" name="Nat. Commun.">
        <title>Thousands of microbial genomes shed light on interconnected biogeochemical processes in an aquifer system.</title>
        <authorList>
            <person name="Anantharaman K."/>
            <person name="Brown C.T."/>
            <person name="Hug L.A."/>
            <person name="Sharon I."/>
            <person name="Castelle C.J."/>
            <person name="Probst A.J."/>
            <person name="Thomas B.C."/>
            <person name="Singh A."/>
            <person name="Wilkins M.J."/>
            <person name="Karaoz U."/>
            <person name="Brodie E.L."/>
            <person name="Williams K.H."/>
            <person name="Hubbard S.S."/>
            <person name="Banfield J.F."/>
        </authorList>
    </citation>
    <scope>NUCLEOTIDE SEQUENCE [LARGE SCALE GENOMIC DNA]</scope>
</reference>
<keyword evidence="1" id="KW-0812">Transmembrane</keyword>